<dbReference type="Proteomes" id="UP001054889">
    <property type="component" value="Unassembled WGS sequence"/>
</dbReference>
<comment type="caution">
    <text evidence="5">The sequence shown here is derived from an EMBL/GenBank/DDBJ whole genome shotgun (WGS) entry which is preliminary data.</text>
</comment>
<dbReference type="Gene3D" id="3.40.50.300">
    <property type="entry name" value="P-loop containing nucleotide triphosphate hydrolases"/>
    <property type="match status" value="1"/>
</dbReference>
<dbReference type="AlphaFoldDB" id="A0AAV5D0M0"/>
<reference evidence="5" key="1">
    <citation type="journal article" date="2018" name="DNA Res.">
        <title>Multiple hybrid de novo genome assembly of finger millet, an orphan allotetraploid crop.</title>
        <authorList>
            <person name="Hatakeyama M."/>
            <person name="Aluri S."/>
            <person name="Balachadran M.T."/>
            <person name="Sivarajan S.R."/>
            <person name="Patrignani A."/>
            <person name="Gruter S."/>
            <person name="Poveda L."/>
            <person name="Shimizu-Inatsugi R."/>
            <person name="Baeten J."/>
            <person name="Francoijs K.J."/>
            <person name="Nataraja K.N."/>
            <person name="Reddy Y.A.N."/>
            <person name="Phadnis S."/>
            <person name="Ravikumar R.L."/>
            <person name="Schlapbach R."/>
            <person name="Sreeman S.M."/>
            <person name="Shimizu K.K."/>
        </authorList>
    </citation>
    <scope>NUCLEOTIDE SEQUENCE</scope>
</reference>
<dbReference type="SUPFAM" id="SSF52540">
    <property type="entry name" value="P-loop containing nucleoside triphosphate hydrolases"/>
    <property type="match status" value="1"/>
</dbReference>
<evidence type="ECO:0000256" key="1">
    <source>
        <dbReference type="ARBA" id="ARBA00005771"/>
    </source>
</evidence>
<comment type="similarity">
    <text evidence="1 3">Belongs to the sulfotransferase 1 family.</text>
</comment>
<sequence length="102" mass="11425">MTADRTKHVKMLAEFLRVPFSEDEENAGVPEEVVKLCSFENRKGLPVNSIGKADRIGGLLMKNSSFFRSGKVGDWRNHLTEEMANKLDCIVQEKLKGLGLAF</sequence>
<gene>
    <name evidence="5" type="primary">ga21483</name>
    <name evidence="5" type="ORF">PR202_ga21483</name>
</gene>
<reference evidence="5" key="2">
    <citation type="submission" date="2021-12" db="EMBL/GenBank/DDBJ databases">
        <title>Resequencing data analysis of finger millet.</title>
        <authorList>
            <person name="Hatakeyama M."/>
            <person name="Aluri S."/>
            <person name="Balachadran M.T."/>
            <person name="Sivarajan S.R."/>
            <person name="Poveda L."/>
            <person name="Shimizu-Inatsugi R."/>
            <person name="Schlapbach R."/>
            <person name="Sreeman S.M."/>
            <person name="Shimizu K.K."/>
        </authorList>
    </citation>
    <scope>NUCLEOTIDE SEQUENCE</scope>
</reference>
<keyword evidence="2 3" id="KW-0808">Transferase</keyword>
<evidence type="ECO:0000313" key="5">
    <source>
        <dbReference type="EMBL" id="GJN03980.1"/>
    </source>
</evidence>
<evidence type="ECO:0000256" key="2">
    <source>
        <dbReference type="ARBA" id="ARBA00022679"/>
    </source>
</evidence>
<organism evidence="5 6">
    <name type="scientific">Eleusine coracana subsp. coracana</name>
    <dbReference type="NCBI Taxonomy" id="191504"/>
    <lineage>
        <taxon>Eukaryota</taxon>
        <taxon>Viridiplantae</taxon>
        <taxon>Streptophyta</taxon>
        <taxon>Embryophyta</taxon>
        <taxon>Tracheophyta</taxon>
        <taxon>Spermatophyta</taxon>
        <taxon>Magnoliopsida</taxon>
        <taxon>Liliopsida</taxon>
        <taxon>Poales</taxon>
        <taxon>Poaceae</taxon>
        <taxon>PACMAD clade</taxon>
        <taxon>Chloridoideae</taxon>
        <taxon>Cynodonteae</taxon>
        <taxon>Eleusininae</taxon>
        <taxon>Eleusine</taxon>
    </lineage>
</organism>
<protein>
    <recommendedName>
        <fullName evidence="3">Sulfotransferase</fullName>
        <ecNumber evidence="3">2.8.2.-</ecNumber>
    </recommendedName>
</protein>
<evidence type="ECO:0000256" key="3">
    <source>
        <dbReference type="RuleBase" id="RU361155"/>
    </source>
</evidence>
<evidence type="ECO:0000313" key="6">
    <source>
        <dbReference type="Proteomes" id="UP001054889"/>
    </source>
</evidence>
<dbReference type="GO" id="GO:0008146">
    <property type="term" value="F:sulfotransferase activity"/>
    <property type="evidence" value="ECO:0007669"/>
    <property type="project" value="InterPro"/>
</dbReference>
<keyword evidence="6" id="KW-1185">Reference proteome</keyword>
<accession>A0AAV5D0M0</accession>
<dbReference type="EMBL" id="BQKI01000010">
    <property type="protein sequence ID" value="GJN03980.1"/>
    <property type="molecule type" value="Genomic_DNA"/>
</dbReference>
<dbReference type="InterPro" id="IPR000863">
    <property type="entry name" value="Sulfotransferase_dom"/>
</dbReference>
<proteinExistence type="inferred from homology"/>
<dbReference type="Pfam" id="PF00685">
    <property type="entry name" value="Sulfotransfer_1"/>
    <property type="match status" value="1"/>
</dbReference>
<feature type="domain" description="Sulfotransferase" evidence="4">
    <location>
        <begin position="1"/>
        <end position="99"/>
    </location>
</feature>
<name>A0AAV5D0M0_ELECO</name>
<dbReference type="PANTHER" id="PTHR11783">
    <property type="entry name" value="SULFOTRANSFERASE SULT"/>
    <property type="match status" value="1"/>
</dbReference>
<evidence type="ECO:0000259" key="4">
    <source>
        <dbReference type="Pfam" id="PF00685"/>
    </source>
</evidence>
<dbReference type="EC" id="2.8.2.-" evidence="3"/>
<dbReference type="InterPro" id="IPR027417">
    <property type="entry name" value="P-loop_NTPase"/>
</dbReference>